<feature type="non-terminal residue" evidence="8">
    <location>
        <position position="162"/>
    </location>
</feature>
<dbReference type="EMBL" id="VZTH01004480">
    <property type="protein sequence ID" value="NXC54788.1"/>
    <property type="molecule type" value="Genomic_DNA"/>
</dbReference>
<comment type="similarity">
    <text evidence="2">Belongs to the VPS29 family.</text>
</comment>
<keyword evidence="9" id="KW-1185">Reference proteome</keyword>
<sequence>VKFEELLVARRIQHILCTGNLCTKESYDCLRTLTGDIHVVRGDSESPNYPEENVVTVGQFRIGLIRGHQVTPWGDAASLDLLQRQLGVHIDLLGHTQRFEAFEHGKKFFINPGSATGAYSALERNINPSFVLMNIQASTVVTYVYQLIEDDGKVERNEFRKY</sequence>
<name>A0A7K8HI67_9CORV</name>
<dbReference type="Gene3D" id="3.60.21.10">
    <property type="match status" value="1"/>
</dbReference>
<dbReference type="GO" id="GO:0015031">
    <property type="term" value="P:protein transport"/>
    <property type="evidence" value="ECO:0007669"/>
    <property type="project" value="UniProtKB-KW"/>
</dbReference>
<dbReference type="SUPFAM" id="SSF56300">
    <property type="entry name" value="Metallo-dependent phosphatases"/>
    <property type="match status" value="1"/>
</dbReference>
<dbReference type="GO" id="GO:0010008">
    <property type="term" value="C:endosome membrane"/>
    <property type="evidence" value="ECO:0007669"/>
    <property type="project" value="UniProtKB-SubCell"/>
</dbReference>
<dbReference type="GO" id="GO:0030904">
    <property type="term" value="C:retromer complex"/>
    <property type="evidence" value="ECO:0007669"/>
    <property type="project" value="InterPro"/>
</dbReference>
<evidence type="ECO:0000313" key="8">
    <source>
        <dbReference type="EMBL" id="NXC54788.1"/>
    </source>
</evidence>
<dbReference type="PANTHER" id="PTHR11124">
    <property type="entry name" value="VACUOLAR SORTING PROTEIN VPS29"/>
    <property type="match status" value="1"/>
</dbReference>
<dbReference type="GO" id="GO:0042147">
    <property type="term" value="P:retrograde transport, endosome to Golgi"/>
    <property type="evidence" value="ECO:0007669"/>
    <property type="project" value="InterPro"/>
</dbReference>
<keyword evidence="4" id="KW-0813">Transport</keyword>
<feature type="domain" description="Calcineurin-like phosphoesterase" evidence="7">
    <location>
        <begin position="7"/>
        <end position="136"/>
    </location>
</feature>
<dbReference type="Pfam" id="PF12850">
    <property type="entry name" value="Metallophos_2"/>
    <property type="match status" value="1"/>
</dbReference>
<evidence type="ECO:0000256" key="2">
    <source>
        <dbReference type="ARBA" id="ARBA00005945"/>
    </source>
</evidence>
<evidence type="ECO:0000259" key="7">
    <source>
        <dbReference type="Pfam" id="PF12850"/>
    </source>
</evidence>
<dbReference type="GO" id="GO:0005829">
    <property type="term" value="C:cytosol"/>
    <property type="evidence" value="ECO:0007669"/>
    <property type="project" value="GOC"/>
</dbReference>
<dbReference type="InterPro" id="IPR029052">
    <property type="entry name" value="Metallo-depent_PP-like"/>
</dbReference>
<dbReference type="InterPro" id="IPR024654">
    <property type="entry name" value="Calcineurin-like_PHP_lpxH"/>
</dbReference>
<accession>A0A7K8HI67</accession>
<evidence type="ECO:0000256" key="5">
    <source>
        <dbReference type="ARBA" id="ARBA00022927"/>
    </source>
</evidence>
<comment type="caution">
    <text evidence="8">The sequence shown here is derived from an EMBL/GenBank/DDBJ whole genome shotgun (WGS) entry which is preliminary data.</text>
</comment>
<keyword evidence="5" id="KW-0653">Protein transport</keyword>
<gene>
    <name evidence="8" type="primary">Vps29_1</name>
    <name evidence="8" type="ORF">ALERUF_R02338</name>
</gene>
<comment type="subcellular location">
    <subcellularLocation>
        <location evidence="1">Endosome membrane</location>
        <topology evidence="1">Peripheral membrane protein</topology>
    </subcellularLocation>
</comment>
<dbReference type="InterPro" id="IPR000979">
    <property type="entry name" value="Phosphodiesterase_MJ0936/Vps29"/>
</dbReference>
<evidence type="ECO:0000256" key="1">
    <source>
        <dbReference type="ARBA" id="ARBA00004481"/>
    </source>
</evidence>
<dbReference type="AlphaFoldDB" id="A0A7K8HI67"/>
<dbReference type="Proteomes" id="UP000557196">
    <property type="component" value="Unassembled WGS sequence"/>
</dbReference>
<evidence type="ECO:0000313" key="9">
    <source>
        <dbReference type="Proteomes" id="UP000557196"/>
    </source>
</evidence>
<protein>
    <recommendedName>
        <fullName evidence="3">Vacuolar protein sorting-associated protein 29</fullName>
    </recommendedName>
    <alternativeName>
        <fullName evidence="6">Vesicle protein sorting 29</fullName>
    </alternativeName>
</protein>
<organism evidence="8 9">
    <name type="scientific">Aleadryas rufinucha</name>
    <name type="common">rufous-naped whistler</name>
    <dbReference type="NCBI Taxonomy" id="461220"/>
    <lineage>
        <taxon>Eukaryota</taxon>
        <taxon>Metazoa</taxon>
        <taxon>Chordata</taxon>
        <taxon>Craniata</taxon>
        <taxon>Vertebrata</taxon>
        <taxon>Euteleostomi</taxon>
        <taxon>Archelosauria</taxon>
        <taxon>Archosauria</taxon>
        <taxon>Dinosauria</taxon>
        <taxon>Saurischia</taxon>
        <taxon>Theropoda</taxon>
        <taxon>Coelurosauria</taxon>
        <taxon>Aves</taxon>
        <taxon>Neognathae</taxon>
        <taxon>Neoaves</taxon>
        <taxon>Telluraves</taxon>
        <taxon>Australaves</taxon>
        <taxon>Passeriformes</taxon>
        <taxon>Corvoidea</taxon>
        <taxon>Pachycephalidae</taxon>
        <taxon>Aleadryas</taxon>
    </lineage>
</organism>
<reference evidence="8 9" key="1">
    <citation type="submission" date="2019-09" db="EMBL/GenBank/DDBJ databases">
        <title>Bird 10,000 Genomes (B10K) Project - Family phase.</title>
        <authorList>
            <person name="Zhang G."/>
        </authorList>
    </citation>
    <scope>NUCLEOTIDE SEQUENCE [LARGE SCALE GENOMIC DNA]</scope>
    <source>
        <strain evidence="8">B10K-DU-029-36</strain>
        <tissue evidence="8">Muscle</tissue>
    </source>
</reference>
<evidence type="ECO:0000256" key="4">
    <source>
        <dbReference type="ARBA" id="ARBA00022448"/>
    </source>
</evidence>
<feature type="non-terminal residue" evidence="8">
    <location>
        <position position="1"/>
    </location>
</feature>
<proteinExistence type="inferred from homology"/>
<evidence type="ECO:0000256" key="6">
    <source>
        <dbReference type="ARBA" id="ARBA00031913"/>
    </source>
</evidence>
<dbReference type="InterPro" id="IPR028661">
    <property type="entry name" value="Vps29"/>
</dbReference>
<dbReference type="CDD" id="cd07394">
    <property type="entry name" value="MPP_Vps29"/>
    <property type="match status" value="1"/>
</dbReference>
<evidence type="ECO:0000256" key="3">
    <source>
        <dbReference type="ARBA" id="ARBA00017767"/>
    </source>
</evidence>